<sequence>MPLHAFTDLSLLILSDNTKTLSSDDDETARKTCLNDDKTYFKYKDNIVKSINHSASKNITPSLARAELKRRELMLKTNPPIYLLSLEYITFGSWSSAINFWISWSIFTFCILSILKQFILYIV</sequence>
<keyword evidence="1" id="KW-1133">Transmembrane helix</keyword>
<dbReference type="EMBL" id="CCSB01000002">
    <property type="protein sequence ID" value="CDZ77307.1"/>
    <property type="molecule type" value="Genomic_DNA"/>
</dbReference>
<dbReference type="STRING" id="1034943.BN59_01590"/>
<dbReference type="AlphaFoldDB" id="A0A078KWC9"/>
<name>A0A078KWC9_9GAMM</name>
<dbReference type="eggNOG" id="ENOG5032K3Q">
    <property type="taxonomic scope" value="Bacteria"/>
</dbReference>
<gene>
    <name evidence="2" type="ORF">BN59_01590</name>
</gene>
<proteinExistence type="predicted"/>
<organism evidence="2 3">
    <name type="scientific">Legionella massiliensis</name>
    <dbReference type="NCBI Taxonomy" id="1034943"/>
    <lineage>
        <taxon>Bacteria</taxon>
        <taxon>Pseudomonadati</taxon>
        <taxon>Pseudomonadota</taxon>
        <taxon>Gammaproteobacteria</taxon>
        <taxon>Legionellales</taxon>
        <taxon>Legionellaceae</taxon>
        <taxon>Legionella</taxon>
    </lineage>
</organism>
<protein>
    <submittedName>
        <fullName evidence="2">Uncharacterized protein</fullName>
    </submittedName>
</protein>
<evidence type="ECO:0000313" key="3">
    <source>
        <dbReference type="Proteomes" id="UP000044071"/>
    </source>
</evidence>
<accession>A0A078KWC9</accession>
<keyword evidence="1" id="KW-0472">Membrane</keyword>
<evidence type="ECO:0000313" key="2">
    <source>
        <dbReference type="EMBL" id="CDZ77307.1"/>
    </source>
</evidence>
<keyword evidence="1" id="KW-0812">Transmembrane</keyword>
<feature type="transmembrane region" description="Helical" evidence="1">
    <location>
        <begin position="101"/>
        <end position="122"/>
    </location>
</feature>
<dbReference type="Proteomes" id="UP000044071">
    <property type="component" value="Unassembled WGS sequence"/>
</dbReference>
<evidence type="ECO:0000256" key="1">
    <source>
        <dbReference type="SAM" id="Phobius"/>
    </source>
</evidence>
<keyword evidence="3" id="KW-1185">Reference proteome</keyword>
<reference evidence="2 3" key="1">
    <citation type="submission" date="2014-06" db="EMBL/GenBank/DDBJ databases">
        <authorList>
            <person name="Urmite Genomes Urmite Genomes"/>
        </authorList>
    </citation>
    <scope>NUCLEOTIDE SEQUENCE [LARGE SCALE GENOMIC DNA]</scope>
</reference>